<proteinExistence type="predicted"/>
<organism evidence="2 3">
    <name type="scientific">Trichuris muris</name>
    <name type="common">Mouse whipworm</name>
    <dbReference type="NCBI Taxonomy" id="70415"/>
    <lineage>
        <taxon>Eukaryota</taxon>
        <taxon>Metazoa</taxon>
        <taxon>Ecdysozoa</taxon>
        <taxon>Nematoda</taxon>
        <taxon>Enoplea</taxon>
        <taxon>Dorylaimia</taxon>
        <taxon>Trichinellida</taxon>
        <taxon>Trichuridae</taxon>
        <taxon>Trichuris</taxon>
    </lineage>
</organism>
<evidence type="ECO:0000313" key="3">
    <source>
        <dbReference type="WBParaSite" id="TMUE_2000006872.1"/>
    </source>
</evidence>
<dbReference type="WBParaSite" id="TMUE_2000006872.1">
    <property type="protein sequence ID" value="TMUE_2000006872.1"/>
    <property type="gene ID" value="WBGene00293664"/>
</dbReference>
<dbReference type="AlphaFoldDB" id="A0A5S6QJ15"/>
<protein>
    <submittedName>
        <fullName evidence="3">Uncharacterized protein</fullName>
    </submittedName>
</protein>
<keyword evidence="1" id="KW-0732">Signal</keyword>
<evidence type="ECO:0000313" key="2">
    <source>
        <dbReference type="Proteomes" id="UP000046395"/>
    </source>
</evidence>
<reference evidence="3" key="1">
    <citation type="submission" date="2019-12" db="UniProtKB">
        <authorList>
            <consortium name="WormBaseParasite"/>
        </authorList>
    </citation>
    <scope>IDENTIFICATION</scope>
</reference>
<name>A0A5S6QJ15_TRIMR</name>
<sequence>MKVLLVCVVVSLALRCVKGGQSYSKKYPPATREDCEHVKALLRLRWPETTDQLGITEDGCQRECSGREVRRGSSGSNSYALCYYGCCYGELSTLWEKMNRPVG</sequence>
<feature type="chain" id="PRO_5024461774" evidence="1">
    <location>
        <begin position="20"/>
        <end position="103"/>
    </location>
</feature>
<dbReference type="Proteomes" id="UP000046395">
    <property type="component" value="Unassembled WGS sequence"/>
</dbReference>
<keyword evidence="2" id="KW-1185">Reference proteome</keyword>
<accession>A0A5S6QJ15</accession>
<feature type="signal peptide" evidence="1">
    <location>
        <begin position="1"/>
        <end position="19"/>
    </location>
</feature>
<evidence type="ECO:0000256" key="1">
    <source>
        <dbReference type="SAM" id="SignalP"/>
    </source>
</evidence>